<evidence type="ECO:0000256" key="3">
    <source>
        <dbReference type="ARBA" id="ARBA00022448"/>
    </source>
</evidence>
<protein>
    <recommendedName>
        <fullName evidence="8">Probable membrane transporter protein</fullName>
    </recommendedName>
</protein>
<evidence type="ECO:0000313" key="9">
    <source>
        <dbReference type="EMBL" id="PWL55793.1"/>
    </source>
</evidence>
<evidence type="ECO:0000256" key="1">
    <source>
        <dbReference type="ARBA" id="ARBA00004651"/>
    </source>
</evidence>
<evidence type="ECO:0000313" key="10">
    <source>
        <dbReference type="Proteomes" id="UP000246114"/>
    </source>
</evidence>
<organism evidence="9 10">
    <name type="scientific">Clostridium cadaveris</name>
    <dbReference type="NCBI Taxonomy" id="1529"/>
    <lineage>
        <taxon>Bacteria</taxon>
        <taxon>Bacillati</taxon>
        <taxon>Bacillota</taxon>
        <taxon>Clostridia</taxon>
        <taxon>Eubacteriales</taxon>
        <taxon>Clostridiaceae</taxon>
        <taxon>Clostridium</taxon>
    </lineage>
</organism>
<dbReference type="InterPro" id="IPR002781">
    <property type="entry name" value="TM_pro_TauE-like"/>
</dbReference>
<dbReference type="Proteomes" id="UP000246114">
    <property type="component" value="Unassembled WGS sequence"/>
</dbReference>
<evidence type="ECO:0000256" key="4">
    <source>
        <dbReference type="ARBA" id="ARBA00022475"/>
    </source>
</evidence>
<feature type="transmembrane region" description="Helical" evidence="8">
    <location>
        <begin position="99"/>
        <end position="117"/>
    </location>
</feature>
<evidence type="ECO:0000256" key="6">
    <source>
        <dbReference type="ARBA" id="ARBA00022989"/>
    </source>
</evidence>
<comment type="similarity">
    <text evidence="2 8">Belongs to the 4-toluene sulfonate uptake permease (TSUP) (TC 2.A.102) family.</text>
</comment>
<evidence type="ECO:0000256" key="2">
    <source>
        <dbReference type="ARBA" id="ARBA00009142"/>
    </source>
</evidence>
<feature type="transmembrane region" description="Helical" evidence="8">
    <location>
        <begin position="76"/>
        <end position="93"/>
    </location>
</feature>
<feature type="transmembrane region" description="Helical" evidence="8">
    <location>
        <begin position="46"/>
        <end position="64"/>
    </location>
</feature>
<keyword evidence="4 8" id="KW-1003">Cell membrane</keyword>
<dbReference type="GO" id="GO:0005886">
    <property type="term" value="C:plasma membrane"/>
    <property type="evidence" value="ECO:0007669"/>
    <property type="project" value="UniProtKB-SubCell"/>
</dbReference>
<comment type="caution">
    <text evidence="9">The sequence shown here is derived from an EMBL/GenBank/DDBJ whole genome shotgun (WGS) entry which is preliminary data.</text>
</comment>
<dbReference type="InterPro" id="IPR052017">
    <property type="entry name" value="TSUP"/>
</dbReference>
<feature type="transmembrane region" description="Helical" evidence="8">
    <location>
        <begin position="234"/>
        <end position="251"/>
    </location>
</feature>
<keyword evidence="3" id="KW-0813">Transport</keyword>
<gene>
    <name evidence="9" type="ORF">DBY38_00435</name>
</gene>
<dbReference type="EMBL" id="QAMZ01000003">
    <property type="protein sequence ID" value="PWL55793.1"/>
    <property type="molecule type" value="Genomic_DNA"/>
</dbReference>
<accession>A0A316MH53</accession>
<dbReference type="Pfam" id="PF01925">
    <property type="entry name" value="TauE"/>
    <property type="match status" value="1"/>
</dbReference>
<keyword evidence="6 8" id="KW-1133">Transmembrane helix</keyword>
<evidence type="ECO:0000256" key="5">
    <source>
        <dbReference type="ARBA" id="ARBA00022692"/>
    </source>
</evidence>
<comment type="subcellular location">
    <subcellularLocation>
        <location evidence="1 8">Cell membrane</location>
        <topology evidence="1 8">Multi-pass membrane protein</topology>
    </subcellularLocation>
</comment>
<sequence>MNTLTFIFLCLAGFLAAFVDSMAGGGGIISVPAFMAAGLPPHIVLGTNKFAATTGSLTSSLNYIKSGKCNFKLIKILGPFTLVGSILGVKAVLLIDESFLQPLVLVLVLAIGIYTFFSKSIGKENSFKGLNKKNIFLSIILALSLGFYDGFFGPGTGSFLIFGLIKILKVDFLTASANSRILNFISNISSLIIFALSGNINYLIGIPVCIFMIFGAKMGTRLAIKKGSKVIKPIFVTMSLAVAAKLLLDMFT</sequence>
<feature type="transmembrane region" description="Helical" evidence="8">
    <location>
        <begin position="137"/>
        <end position="168"/>
    </location>
</feature>
<proteinExistence type="inferred from homology"/>
<evidence type="ECO:0000256" key="8">
    <source>
        <dbReference type="RuleBase" id="RU363041"/>
    </source>
</evidence>
<feature type="transmembrane region" description="Helical" evidence="8">
    <location>
        <begin position="188"/>
        <end position="214"/>
    </location>
</feature>
<evidence type="ECO:0000256" key="7">
    <source>
        <dbReference type="ARBA" id="ARBA00023136"/>
    </source>
</evidence>
<name>A0A316MH53_9CLOT</name>
<dbReference type="PANTHER" id="PTHR30269:SF0">
    <property type="entry name" value="MEMBRANE TRANSPORTER PROTEIN YFCA-RELATED"/>
    <property type="match status" value="1"/>
</dbReference>
<keyword evidence="5 8" id="KW-0812">Transmembrane</keyword>
<dbReference type="AlphaFoldDB" id="A0A316MH53"/>
<keyword evidence="7 8" id="KW-0472">Membrane</keyword>
<dbReference type="PANTHER" id="PTHR30269">
    <property type="entry name" value="TRANSMEMBRANE PROTEIN YFCA"/>
    <property type="match status" value="1"/>
</dbReference>
<reference evidence="9 10" key="1">
    <citation type="submission" date="2018-03" db="EMBL/GenBank/DDBJ databases">
        <title>The uncultured portion of the human microbiome is neutrally assembled.</title>
        <authorList>
            <person name="Jeraldo P."/>
            <person name="Boardman L."/>
            <person name="White B.A."/>
            <person name="Nelson H."/>
            <person name="Goldenfeld N."/>
            <person name="Chia N."/>
        </authorList>
    </citation>
    <scope>NUCLEOTIDE SEQUENCE [LARGE SCALE GENOMIC DNA]</scope>
    <source>
        <strain evidence="9">CIM:MAG 903</strain>
    </source>
</reference>